<dbReference type="RefSeq" id="WP_345767122.1">
    <property type="nucleotide sequence ID" value="NZ_CP154834.1"/>
</dbReference>
<name>A0AAU6WS74_9FLAO</name>
<dbReference type="PROSITE" id="PS51257">
    <property type="entry name" value="PROKAR_LIPOPROTEIN"/>
    <property type="match status" value="1"/>
</dbReference>
<protein>
    <submittedName>
        <fullName evidence="2">Phosphodiester glycosidase family protein</fullName>
    </submittedName>
</protein>
<dbReference type="EMBL" id="CP154834">
    <property type="protein sequence ID" value="XAO75404.1"/>
    <property type="molecule type" value="Genomic_DNA"/>
</dbReference>
<dbReference type="Pfam" id="PF09992">
    <property type="entry name" value="NAGPA"/>
    <property type="match status" value="1"/>
</dbReference>
<reference evidence="2 3" key="1">
    <citation type="submission" date="2024-04" db="EMBL/GenBank/DDBJ databases">
        <title>Genome sequencing and assembly of rice foliar adapted Chryseobacterium endophyticum OsEnb-ALM-A6.</title>
        <authorList>
            <person name="Kumar S."/>
            <person name="Javed M."/>
            <person name="Chouhan V."/>
            <person name="Charishma K."/>
            <person name="Patel A."/>
            <person name="Kumar M."/>
            <person name="Sahu K.P."/>
            <person name="Kumar A."/>
        </authorList>
    </citation>
    <scope>NUCLEOTIDE SEQUENCE [LARGE SCALE GENOMIC DNA]</scope>
    <source>
        <strain evidence="2 3">OsEnb-ALM-A6</strain>
    </source>
</reference>
<keyword evidence="2" id="KW-0378">Hydrolase</keyword>
<organism evidence="2 3">
    <name type="scientific">Chryseobacterium endophyticum</name>
    <dbReference type="NCBI Taxonomy" id="1854762"/>
    <lineage>
        <taxon>Bacteria</taxon>
        <taxon>Pseudomonadati</taxon>
        <taxon>Bacteroidota</taxon>
        <taxon>Flavobacteriia</taxon>
        <taxon>Flavobacteriales</taxon>
        <taxon>Weeksellaceae</taxon>
        <taxon>Chryseobacterium group</taxon>
        <taxon>Chryseobacterium</taxon>
    </lineage>
</organism>
<gene>
    <name evidence="2" type="ORF">AAFP95_05545</name>
</gene>
<evidence type="ECO:0000259" key="1">
    <source>
        <dbReference type="Pfam" id="PF09992"/>
    </source>
</evidence>
<dbReference type="Proteomes" id="UP001463665">
    <property type="component" value="Chromosome"/>
</dbReference>
<keyword evidence="2" id="KW-0326">Glycosidase</keyword>
<sequence length="244" mass="27799">MKILRIAFIVLCCSVVFSCKKKDELGNDFVIFEVDPKIEKVSFYWKDTDGTILKSISRLKHKTERKSEKLKFAMNGGMFSINNIPKGLYIENFKVLHPIDTLSGKGNFNLQPNGIFYLTKNNEAGIIESKAFTHDSHIKYATQSGPLLLINKKINPIFKKDSKNTNIRNGVGILKNGNIIFIMSKDEVNFYNFASVFKDAGCEKALYLDGFVSRTYYPEKRWIQEDGDFGVMIGVTEPKKLNLK</sequence>
<keyword evidence="3" id="KW-1185">Reference proteome</keyword>
<evidence type="ECO:0000313" key="3">
    <source>
        <dbReference type="Proteomes" id="UP001463665"/>
    </source>
</evidence>
<evidence type="ECO:0000313" key="2">
    <source>
        <dbReference type="EMBL" id="XAO75404.1"/>
    </source>
</evidence>
<dbReference type="GO" id="GO:0016798">
    <property type="term" value="F:hydrolase activity, acting on glycosyl bonds"/>
    <property type="evidence" value="ECO:0007669"/>
    <property type="project" value="UniProtKB-KW"/>
</dbReference>
<dbReference type="InterPro" id="IPR018711">
    <property type="entry name" value="NAGPA"/>
</dbReference>
<dbReference type="AlphaFoldDB" id="A0AAU6WS74"/>
<proteinExistence type="predicted"/>
<feature type="domain" description="Phosphodiester glycosidase" evidence="1">
    <location>
        <begin position="70"/>
        <end position="218"/>
    </location>
</feature>
<accession>A0AAU6WS74</accession>